<evidence type="ECO:0000313" key="2">
    <source>
        <dbReference type="Proteomes" id="UP000070572"/>
    </source>
</evidence>
<gene>
    <name evidence="1" type="ORF">HMPREF1862_00610</name>
</gene>
<reference evidence="1 2" key="1">
    <citation type="submission" date="2016-01" db="EMBL/GenBank/DDBJ databases">
        <authorList>
            <person name="Mitreva M."/>
            <person name="Pepin K.H."/>
            <person name="Mihindukulasuriya K.A."/>
            <person name="Fulton R."/>
            <person name="Fronick C."/>
            <person name="O'Laughlin M."/>
            <person name="Miner T."/>
            <person name="Herter B."/>
            <person name="Rosa B.A."/>
            <person name="Cordes M."/>
            <person name="Tomlinson C."/>
            <person name="Wollam A."/>
            <person name="Palsikar V.B."/>
            <person name="Mardis E.R."/>
            <person name="Wilson R.K."/>
        </authorList>
    </citation>
    <scope>NUCLEOTIDE SEQUENCE [LARGE SCALE GENOMIC DNA]</scope>
    <source>
        <strain evidence="1 2">DNF00696</strain>
    </source>
</reference>
<proteinExistence type="predicted"/>
<dbReference type="Proteomes" id="UP000070572">
    <property type="component" value="Unassembled WGS sequence"/>
</dbReference>
<name>A0AB34X2P3_9ACTO</name>
<dbReference type="AlphaFoldDB" id="A0AB34X2P3"/>
<sequence>MPKNKPEDTEYLALMLKSLEAMRERTEQIANIVDSLRFYQRAILENAQSALITGETDDLARHQLLPNLIETNACVLKELASGIEDGTDQLNMCFYYLSGEGEDEE</sequence>
<accession>A0AB34X2P3</accession>
<comment type="caution">
    <text evidence="1">The sequence shown here is derived from an EMBL/GenBank/DDBJ whole genome shotgun (WGS) entry which is preliminary data.</text>
</comment>
<evidence type="ECO:0000313" key="1">
    <source>
        <dbReference type="EMBL" id="KXB81249.1"/>
    </source>
</evidence>
<protein>
    <submittedName>
        <fullName evidence="1">Uncharacterized protein</fullName>
    </submittedName>
</protein>
<dbReference type="RefSeq" id="WP_060920248.1">
    <property type="nucleotide sequence ID" value="NZ_KQ960682.1"/>
</dbReference>
<organism evidence="1 2">
    <name type="scientific">Varibaculum cambriense</name>
    <dbReference type="NCBI Taxonomy" id="184870"/>
    <lineage>
        <taxon>Bacteria</taxon>
        <taxon>Bacillati</taxon>
        <taxon>Actinomycetota</taxon>
        <taxon>Actinomycetes</taxon>
        <taxon>Actinomycetales</taxon>
        <taxon>Actinomycetaceae</taxon>
        <taxon>Varibaculum</taxon>
    </lineage>
</organism>
<dbReference type="EMBL" id="LSDN01000012">
    <property type="protein sequence ID" value="KXB81249.1"/>
    <property type="molecule type" value="Genomic_DNA"/>
</dbReference>